<dbReference type="AlphaFoldDB" id="A0A365U6V1"/>
<dbReference type="RefSeq" id="WP_113289785.1">
    <property type="nucleotide sequence ID" value="NZ_QNTQ01000011.1"/>
</dbReference>
<reference evidence="1 2" key="1">
    <citation type="submission" date="2018-07" db="EMBL/GenBank/DDBJ databases">
        <title>Rhodosalinus sp. strain E84T genomic sequence and assembly.</title>
        <authorList>
            <person name="Liu Z.-W."/>
            <person name="Lu D.-C."/>
        </authorList>
    </citation>
    <scope>NUCLEOTIDE SEQUENCE [LARGE SCALE GENOMIC DNA]</scope>
    <source>
        <strain evidence="1 2">E84</strain>
    </source>
</reference>
<keyword evidence="2" id="KW-1185">Reference proteome</keyword>
<protein>
    <submittedName>
        <fullName evidence="1">Uncharacterized protein</fullName>
    </submittedName>
</protein>
<dbReference type="Proteomes" id="UP000253370">
    <property type="component" value="Unassembled WGS sequence"/>
</dbReference>
<comment type="caution">
    <text evidence="1">The sequence shown here is derived from an EMBL/GenBank/DDBJ whole genome shotgun (WGS) entry which is preliminary data.</text>
</comment>
<organism evidence="1 2">
    <name type="scientific">Rhodosalinus halophilus</name>
    <dbReference type="NCBI Taxonomy" id="2259333"/>
    <lineage>
        <taxon>Bacteria</taxon>
        <taxon>Pseudomonadati</taxon>
        <taxon>Pseudomonadota</taxon>
        <taxon>Alphaproteobacteria</taxon>
        <taxon>Rhodobacterales</taxon>
        <taxon>Paracoccaceae</taxon>
        <taxon>Rhodosalinus</taxon>
    </lineage>
</organism>
<evidence type="ECO:0000313" key="2">
    <source>
        <dbReference type="Proteomes" id="UP000253370"/>
    </source>
</evidence>
<proteinExistence type="predicted"/>
<evidence type="ECO:0000313" key="1">
    <source>
        <dbReference type="EMBL" id="RBI84231.1"/>
    </source>
</evidence>
<sequence length="164" mass="18820">MGLHDLESISLTEMNEDVLEKVERSQSLGWLDGLLGSYSSLPEVPLGTPVEVLKHLLGGMRGLYLSHARKVYMKQAERLLAVVEANKASPLAIFLEYVDQPDFETTLKTYTVWKGTLFETRVAGETVVCWHPDKDFRPADYKRIKHTRYSEVGRKQRRRAARRE</sequence>
<dbReference type="OrthoDB" id="9953784at2"/>
<gene>
    <name evidence="1" type="ORF">DRV85_12350</name>
</gene>
<name>A0A365U6V1_9RHOB</name>
<dbReference type="EMBL" id="QNTQ01000011">
    <property type="protein sequence ID" value="RBI84231.1"/>
    <property type="molecule type" value="Genomic_DNA"/>
</dbReference>
<accession>A0A365U6V1</accession>